<feature type="transmembrane region" description="Helical" evidence="2">
    <location>
        <begin position="187"/>
        <end position="210"/>
    </location>
</feature>
<dbReference type="GO" id="GO:0016740">
    <property type="term" value="F:transferase activity"/>
    <property type="evidence" value="ECO:0007669"/>
    <property type="project" value="UniProtKB-KW"/>
</dbReference>
<feature type="compositionally biased region" description="Polar residues" evidence="1">
    <location>
        <begin position="1"/>
        <end position="15"/>
    </location>
</feature>
<sequence length="379" mass="41655">MTMKTTPKPSMSIPSVSIACDDQQQKTEPGSSTLAGDKPSTNNGSKPIVPPSNTINNLSMNASIFSRLMAWSKERFPFVNMLLTASLYLLAAPLARQASHGDPSLQWFDILGLFSAIALFLLLRILDEHKDYALDIVNHPQRVLQRGLITLRHLKILGAICILVMLAGNLFVDWQTMQIATSTSSSIGIFPIAVSLSWLAMMLWLVLMTVEFFCPQWLNRHLVIYALSHMLIMPLIAVWMATMATGTLQFTTPVLLLACLFFFSGLCFEITRKTRGPEEDRPEVESYSLIFGAKGSALIVIALLTCMSSLQLATLYQVTPNAFVYIAPAMVCCFLLGLKQLIKFIKAPSLAGRESNEKAVGLAMLIGYWSLTGGLLIAG</sequence>
<reference evidence="3 4" key="1">
    <citation type="submission" date="2018-04" db="EMBL/GenBank/DDBJ databases">
        <title>Thalassorhabdus spongiae gen. nov., sp. nov., isolated from a marine sponge in South-West Iceland.</title>
        <authorList>
            <person name="Knobloch S."/>
            <person name="Daussin A."/>
            <person name="Johannsson R."/>
            <person name="Marteinsson V.T."/>
        </authorList>
    </citation>
    <scope>NUCLEOTIDE SEQUENCE [LARGE SCALE GENOMIC DNA]</scope>
    <source>
        <strain evidence="3 4">Hp12</strain>
    </source>
</reference>
<comment type="caution">
    <text evidence="3">The sequence shown here is derived from an EMBL/GenBank/DDBJ whole genome shotgun (WGS) entry which is preliminary data.</text>
</comment>
<protein>
    <submittedName>
        <fullName evidence="3">Prenyltransferase</fullName>
    </submittedName>
</protein>
<keyword evidence="4" id="KW-1185">Reference proteome</keyword>
<gene>
    <name evidence="3" type="ORF">DC094_05485</name>
</gene>
<keyword evidence="2" id="KW-0812">Transmembrane</keyword>
<feature type="compositionally biased region" description="Polar residues" evidence="1">
    <location>
        <begin position="26"/>
        <end position="52"/>
    </location>
</feature>
<feature type="transmembrane region" description="Helical" evidence="2">
    <location>
        <begin position="222"/>
        <end position="242"/>
    </location>
</feature>
<feature type="transmembrane region" description="Helical" evidence="2">
    <location>
        <begin position="359"/>
        <end position="378"/>
    </location>
</feature>
<dbReference type="Proteomes" id="UP000244906">
    <property type="component" value="Unassembled WGS sequence"/>
</dbReference>
<dbReference type="OrthoDB" id="6456825at2"/>
<evidence type="ECO:0000256" key="1">
    <source>
        <dbReference type="SAM" id="MobiDB-lite"/>
    </source>
</evidence>
<feature type="transmembrane region" description="Helical" evidence="2">
    <location>
        <begin position="289"/>
        <end position="310"/>
    </location>
</feature>
<feature type="transmembrane region" description="Helical" evidence="2">
    <location>
        <begin position="76"/>
        <end position="95"/>
    </location>
</feature>
<dbReference type="RefSeq" id="WP_116686043.1">
    <property type="nucleotide sequence ID" value="NZ_CAWNYD010000001.1"/>
</dbReference>
<name>A0A2V1H5H7_9GAMM</name>
<keyword evidence="3" id="KW-0808">Transferase</keyword>
<dbReference type="AlphaFoldDB" id="A0A2V1H5H7"/>
<feature type="transmembrane region" description="Helical" evidence="2">
    <location>
        <begin position="322"/>
        <end position="338"/>
    </location>
</feature>
<evidence type="ECO:0000256" key="2">
    <source>
        <dbReference type="SAM" id="Phobius"/>
    </source>
</evidence>
<keyword evidence="2" id="KW-0472">Membrane</keyword>
<dbReference type="EMBL" id="QDDL01000001">
    <property type="protein sequence ID" value="PVZ72457.1"/>
    <property type="molecule type" value="Genomic_DNA"/>
</dbReference>
<feature type="transmembrane region" description="Helical" evidence="2">
    <location>
        <begin position="154"/>
        <end position="172"/>
    </location>
</feature>
<feature type="region of interest" description="Disordered" evidence="1">
    <location>
        <begin position="1"/>
        <end position="52"/>
    </location>
</feature>
<feature type="transmembrane region" description="Helical" evidence="2">
    <location>
        <begin position="107"/>
        <end position="126"/>
    </location>
</feature>
<organism evidence="3 4">
    <name type="scientific">Pelagibaculum spongiae</name>
    <dbReference type="NCBI Taxonomy" id="2080658"/>
    <lineage>
        <taxon>Bacteria</taxon>
        <taxon>Pseudomonadati</taxon>
        <taxon>Pseudomonadota</taxon>
        <taxon>Gammaproteobacteria</taxon>
        <taxon>Oceanospirillales</taxon>
        <taxon>Pelagibaculum</taxon>
    </lineage>
</organism>
<proteinExistence type="predicted"/>
<evidence type="ECO:0000313" key="4">
    <source>
        <dbReference type="Proteomes" id="UP000244906"/>
    </source>
</evidence>
<dbReference type="PROSITE" id="PS51257">
    <property type="entry name" value="PROKAR_LIPOPROTEIN"/>
    <property type="match status" value="1"/>
</dbReference>
<accession>A0A2V1H5H7</accession>
<evidence type="ECO:0000313" key="3">
    <source>
        <dbReference type="EMBL" id="PVZ72457.1"/>
    </source>
</evidence>
<keyword evidence="2" id="KW-1133">Transmembrane helix</keyword>
<feature type="transmembrane region" description="Helical" evidence="2">
    <location>
        <begin position="248"/>
        <end position="268"/>
    </location>
</feature>